<evidence type="ECO:0000313" key="3">
    <source>
        <dbReference type="EMBL" id="MCS0634514.1"/>
    </source>
</evidence>
<feature type="region of interest" description="Disordered" evidence="1">
    <location>
        <begin position="32"/>
        <end position="71"/>
    </location>
</feature>
<evidence type="ECO:0000256" key="2">
    <source>
        <dbReference type="SAM" id="SignalP"/>
    </source>
</evidence>
<protein>
    <recommendedName>
        <fullName evidence="5">Secreted protein</fullName>
    </recommendedName>
</protein>
<gene>
    <name evidence="3" type="ORF">NX801_02305</name>
</gene>
<sequence>MSMRRTTLRSPAAAVALTAVLSLAVAGCGADDGGGRKAGASSSADGAGDGAGDGKAGTPDAAGQGSPGPAVTLAEVRGQGQVVLVINQVERDSGGFVTVSGVIRNDGDQVRNTGGWAGSESAVVAANPNSVAGASLVDPAGRKRYYVLRDTDGRCLCTTGITPLQAGTSTPVFMQFPAPPNGTTEVDFTLPTFDTASIKISG</sequence>
<dbReference type="EMBL" id="JANUGQ010000001">
    <property type="protein sequence ID" value="MCS0634514.1"/>
    <property type="molecule type" value="Genomic_DNA"/>
</dbReference>
<dbReference type="RefSeq" id="WP_258785015.1">
    <property type="nucleotide sequence ID" value="NZ_JANUGQ010000001.1"/>
</dbReference>
<dbReference type="Proteomes" id="UP001431313">
    <property type="component" value="Unassembled WGS sequence"/>
</dbReference>
<reference evidence="3" key="1">
    <citation type="submission" date="2022-08" db="EMBL/GenBank/DDBJ databases">
        <authorList>
            <person name="Somphong A."/>
            <person name="Phongsopitanun W."/>
        </authorList>
    </citation>
    <scope>NUCLEOTIDE SEQUENCE</scope>
    <source>
        <strain evidence="3">LP05-1</strain>
    </source>
</reference>
<keyword evidence="4" id="KW-1185">Reference proteome</keyword>
<evidence type="ECO:0008006" key="5">
    <source>
        <dbReference type="Google" id="ProtNLM"/>
    </source>
</evidence>
<name>A0ABT2CAV1_9ACTN</name>
<evidence type="ECO:0000256" key="1">
    <source>
        <dbReference type="SAM" id="MobiDB-lite"/>
    </source>
</evidence>
<dbReference type="PROSITE" id="PS51257">
    <property type="entry name" value="PROKAR_LIPOPROTEIN"/>
    <property type="match status" value="1"/>
</dbReference>
<organism evidence="3 4">
    <name type="scientific">Streptomyces pyxinae</name>
    <dbReference type="NCBI Taxonomy" id="2970734"/>
    <lineage>
        <taxon>Bacteria</taxon>
        <taxon>Bacillati</taxon>
        <taxon>Actinomycetota</taxon>
        <taxon>Actinomycetes</taxon>
        <taxon>Kitasatosporales</taxon>
        <taxon>Streptomycetaceae</taxon>
        <taxon>Streptomyces</taxon>
    </lineage>
</organism>
<feature type="chain" id="PRO_5047097134" description="Secreted protein" evidence="2">
    <location>
        <begin position="27"/>
        <end position="202"/>
    </location>
</feature>
<comment type="caution">
    <text evidence="3">The sequence shown here is derived from an EMBL/GenBank/DDBJ whole genome shotgun (WGS) entry which is preliminary data.</text>
</comment>
<proteinExistence type="predicted"/>
<evidence type="ECO:0000313" key="4">
    <source>
        <dbReference type="Proteomes" id="UP001431313"/>
    </source>
</evidence>
<feature type="signal peptide" evidence="2">
    <location>
        <begin position="1"/>
        <end position="26"/>
    </location>
</feature>
<accession>A0ABT2CAV1</accession>
<keyword evidence="2" id="KW-0732">Signal</keyword>